<dbReference type="RefSeq" id="WP_011041171.1">
    <property type="nucleotide sequence ID" value="NC_003910.7"/>
</dbReference>
<protein>
    <recommendedName>
        <fullName evidence="2">Swiss Army Knife 2H phosphoesterase domain-containing protein</fullName>
    </recommendedName>
</protein>
<reference evidence="3" key="1">
    <citation type="journal article" date="2005" name="Proc. Natl. Acad. Sci. U.S.A.">
        <title>The psychrophilic lifestyle as revealed by the genome sequence of Colwellia psychrerythraea 34H through genomic and proteomic analyses.</title>
        <authorList>
            <person name="Methe B.A."/>
            <person name="Nelson K.E."/>
            <person name="Deming J.W."/>
            <person name="Momen B."/>
            <person name="Melamud E."/>
            <person name="Zhang X."/>
            <person name="Moult J."/>
            <person name="Madupu R."/>
            <person name="Nelson W.C."/>
            <person name="Dodson R.J."/>
            <person name="Brinkac L.M."/>
            <person name="Daugherty S.C."/>
            <person name="Durkin A.S."/>
            <person name="DeBoy R.T."/>
            <person name="Kolonay J.F."/>
            <person name="Sullivan S.A."/>
            <person name="Zhou L."/>
            <person name="Davidsen T.M."/>
            <person name="Wu M."/>
            <person name="Huston A.L."/>
            <person name="Lewis M."/>
            <person name="Weaver B."/>
            <person name="Weidman J.F."/>
            <person name="Khouri H."/>
            <person name="Utterback T.R."/>
            <person name="Feldblyum T.V."/>
            <person name="Fraser C.M."/>
        </authorList>
    </citation>
    <scope>NUCLEOTIDE SEQUENCE [LARGE SCALE GENOMIC DNA]</scope>
    <source>
        <strain evidence="3">34H</strain>
    </source>
</reference>
<dbReference type="EMBL" id="CP000083">
    <property type="protein sequence ID" value="AAZ26199.1"/>
    <property type="molecule type" value="Genomic_DNA"/>
</dbReference>
<name>Q48A49_COLP3</name>
<dbReference type="Pfam" id="PF22547">
    <property type="entry name" value="2H-SAK"/>
    <property type="match status" value="1"/>
</dbReference>
<evidence type="ECO:0000313" key="4">
    <source>
        <dbReference type="Proteomes" id="UP000000547"/>
    </source>
</evidence>
<evidence type="ECO:0000259" key="2">
    <source>
        <dbReference type="Pfam" id="PF22547"/>
    </source>
</evidence>
<organism evidence="3 4">
    <name type="scientific">Colwellia psychrerythraea (strain 34H / ATCC BAA-681)</name>
    <name type="common">Vibrio psychroerythus</name>
    <dbReference type="NCBI Taxonomy" id="167879"/>
    <lineage>
        <taxon>Bacteria</taxon>
        <taxon>Pseudomonadati</taxon>
        <taxon>Pseudomonadota</taxon>
        <taxon>Gammaproteobacteria</taxon>
        <taxon>Alteromonadales</taxon>
        <taxon>Colwelliaceae</taxon>
        <taxon>Colwellia</taxon>
    </lineage>
</organism>
<proteinExistence type="predicted"/>
<dbReference type="KEGG" id="cps:CPS_0298"/>
<feature type="domain" description="Swiss Army Knife 2H phosphoesterase" evidence="2">
    <location>
        <begin position="98"/>
        <end position="191"/>
    </location>
</feature>
<sequence>MKKINNMANFKGVLLTLIIFWQATLSANTLPESLAENTNNQPIEVPMSDTVLALKKALVIQLEIVELTDNSGLIYVGGKVNAADIELYLSQMKKILGDDFPRYRQHQSERDHQTFHMTLINPYEYQSVTKEIDIGTILSVSLSGLGRVSIKDKTTYFVVAQSPQATSYRQHLMLPDKDFHITLGFYPSDIYGVDKGIATLIK</sequence>
<dbReference type="Proteomes" id="UP000000547">
    <property type="component" value="Chromosome"/>
</dbReference>
<feature type="signal peptide" evidence="1">
    <location>
        <begin position="1"/>
        <end position="27"/>
    </location>
</feature>
<feature type="chain" id="PRO_5004234542" description="Swiss Army Knife 2H phosphoesterase domain-containing protein" evidence="1">
    <location>
        <begin position="28"/>
        <end position="202"/>
    </location>
</feature>
<dbReference type="HOGENOM" id="CLU_1352714_0_0_6"/>
<evidence type="ECO:0000313" key="3">
    <source>
        <dbReference type="EMBL" id="AAZ26199.1"/>
    </source>
</evidence>
<dbReference type="STRING" id="167879.CPS_0298"/>
<keyword evidence="1" id="KW-0732">Signal</keyword>
<accession>Q48A49</accession>
<evidence type="ECO:0000256" key="1">
    <source>
        <dbReference type="SAM" id="SignalP"/>
    </source>
</evidence>
<dbReference type="InterPro" id="IPR054498">
    <property type="entry name" value="2H-SAK"/>
</dbReference>
<dbReference type="AlphaFoldDB" id="Q48A49"/>
<gene>
    <name evidence="3" type="ordered locus">CPS_0298</name>
</gene>